<protein>
    <submittedName>
        <fullName evidence="1">Uncharacterized protein</fullName>
    </submittedName>
</protein>
<accession>A0AAD4S8E3</accession>
<name>A0AAD4S8E3_9MAGN</name>
<gene>
    <name evidence="1" type="ORF">MKW98_001600</name>
</gene>
<evidence type="ECO:0000313" key="2">
    <source>
        <dbReference type="Proteomes" id="UP001202328"/>
    </source>
</evidence>
<proteinExistence type="predicted"/>
<dbReference type="Proteomes" id="UP001202328">
    <property type="component" value="Unassembled WGS sequence"/>
</dbReference>
<dbReference type="AlphaFoldDB" id="A0AAD4S8E3"/>
<reference evidence="1" key="1">
    <citation type="submission" date="2022-04" db="EMBL/GenBank/DDBJ databases">
        <title>A functionally conserved STORR gene fusion in Papaver species that diverged 16.8 million years ago.</title>
        <authorList>
            <person name="Catania T."/>
        </authorList>
    </citation>
    <scope>NUCLEOTIDE SEQUENCE</scope>
    <source>
        <strain evidence="1">S-188037</strain>
    </source>
</reference>
<dbReference type="EMBL" id="JAJJMB010012717">
    <property type="protein sequence ID" value="KAI3873951.1"/>
    <property type="molecule type" value="Genomic_DNA"/>
</dbReference>
<evidence type="ECO:0000313" key="1">
    <source>
        <dbReference type="EMBL" id="KAI3873951.1"/>
    </source>
</evidence>
<organism evidence="1 2">
    <name type="scientific">Papaver atlanticum</name>
    <dbReference type="NCBI Taxonomy" id="357466"/>
    <lineage>
        <taxon>Eukaryota</taxon>
        <taxon>Viridiplantae</taxon>
        <taxon>Streptophyta</taxon>
        <taxon>Embryophyta</taxon>
        <taxon>Tracheophyta</taxon>
        <taxon>Spermatophyta</taxon>
        <taxon>Magnoliopsida</taxon>
        <taxon>Ranunculales</taxon>
        <taxon>Papaveraceae</taxon>
        <taxon>Papaveroideae</taxon>
        <taxon>Papaver</taxon>
    </lineage>
</organism>
<keyword evidence="2" id="KW-1185">Reference proteome</keyword>
<comment type="caution">
    <text evidence="1">The sequence shown here is derived from an EMBL/GenBank/DDBJ whole genome shotgun (WGS) entry which is preliminary data.</text>
</comment>
<sequence length="102" mass="10393">MLTRPLQVGLGVGPIVRSGEGGDFLNIGGYGLLFGGLGNVGGFLDTVDCTYSGICGGVVVEAHEFPSLVVVGSYELAFFGGGGGDELAFFGGVELIDKQVLY</sequence>